<keyword evidence="6 8" id="KW-0326">Glycosidase</keyword>
<keyword evidence="7 8" id="KW-0624">Polysaccharide degradation</keyword>
<evidence type="ECO:0000256" key="2">
    <source>
        <dbReference type="ARBA" id="ARBA00004851"/>
    </source>
</evidence>
<protein>
    <recommendedName>
        <fullName evidence="8">Beta-xylanase</fullName>
        <ecNumber evidence="8">3.2.1.8</ecNumber>
    </recommendedName>
</protein>
<gene>
    <name evidence="10" type="primary">xynB</name>
    <name evidence="10" type="ordered locus">KNP414_03480</name>
</gene>
<dbReference type="KEGG" id="pms:KNP414_03480"/>
<dbReference type="Pfam" id="PF00331">
    <property type="entry name" value="Glyco_hydro_10"/>
    <property type="match status" value="1"/>
</dbReference>
<sequence length="338" mass="39213">MEQRRQDQITVIPSLKEVYADRFAIGAAVSPQTIVTQKELLAAHYGSLTAENEMKPVSVQPEEGRFTFEDADRIARFAEEHGMQMRGHTLVWHNQTPDWMFVDGQGQPAGRDLVLQRMKDHIGAVVGRYKDRIKVWDVVNEAVSDEGPQLLRPSKWLETAGEEFIRRAFEYAHEADPDALLFYNDYNECHPDKRDRIHRLLKSLKEQGTPVHGMGMQGHWSLQRPSADEIRAAVELYASLDLQLHITELDVSVFEWDDKRTDLLEPTAEMLEAQERRYEEIFGLLREYSGVITSVTFWGAADDYTWLDHFPVRSRKNWPFLFDMNHQPKGSFWKVARL</sequence>
<dbReference type="PRINTS" id="PR00134">
    <property type="entry name" value="GLHYDRLASE10"/>
</dbReference>
<dbReference type="GO" id="GO:0031176">
    <property type="term" value="F:endo-1,4-beta-xylanase activity"/>
    <property type="evidence" value="ECO:0007669"/>
    <property type="project" value="UniProtKB-EC"/>
</dbReference>
<organism evidence="10 11">
    <name type="scientific">Paenibacillus mucilaginosus (strain KNP414)</name>
    <dbReference type="NCBI Taxonomy" id="1036673"/>
    <lineage>
        <taxon>Bacteria</taxon>
        <taxon>Bacillati</taxon>
        <taxon>Bacillota</taxon>
        <taxon>Bacilli</taxon>
        <taxon>Bacillales</taxon>
        <taxon>Paenibacillaceae</taxon>
        <taxon>Paenibacillus</taxon>
    </lineage>
</organism>
<proteinExistence type="inferred from homology"/>
<dbReference type="Proteomes" id="UP000006620">
    <property type="component" value="Chromosome"/>
</dbReference>
<evidence type="ECO:0000256" key="8">
    <source>
        <dbReference type="RuleBase" id="RU361174"/>
    </source>
</evidence>
<evidence type="ECO:0000256" key="5">
    <source>
        <dbReference type="ARBA" id="ARBA00023277"/>
    </source>
</evidence>
<comment type="similarity">
    <text evidence="8">Belongs to the glycosyl hydrolase 10 (cellulase F) family.</text>
</comment>
<comment type="pathway">
    <text evidence="2">Glycan degradation; xylan degradation.</text>
</comment>
<dbReference type="InterPro" id="IPR044846">
    <property type="entry name" value="GH10"/>
</dbReference>
<dbReference type="InterPro" id="IPR001000">
    <property type="entry name" value="GH10_dom"/>
</dbReference>
<evidence type="ECO:0000256" key="7">
    <source>
        <dbReference type="ARBA" id="ARBA00023326"/>
    </source>
</evidence>
<dbReference type="EMBL" id="CP002869">
    <property type="protein sequence ID" value="AEI42038.1"/>
    <property type="molecule type" value="Genomic_DNA"/>
</dbReference>
<dbReference type="EC" id="3.2.1.8" evidence="8"/>
<name>F8FB71_PAEMK</name>
<reference evidence="10 11" key="2">
    <citation type="journal article" date="2013" name="Genome Announc.">
        <title>Genome Sequence of Growth-Improving Paenibacillus mucilaginosus Strain KNP414.</title>
        <authorList>
            <person name="Lu J.J."/>
            <person name="Wang J.F."/>
            <person name="Hu X.F."/>
        </authorList>
    </citation>
    <scope>NUCLEOTIDE SEQUENCE [LARGE SCALE GENOMIC DNA]</scope>
    <source>
        <strain evidence="10 11">KNP414</strain>
    </source>
</reference>
<dbReference type="RefSeq" id="WP_013917195.1">
    <property type="nucleotide sequence ID" value="NC_015690.1"/>
</dbReference>
<dbReference type="InterPro" id="IPR017853">
    <property type="entry name" value="GH"/>
</dbReference>
<feature type="domain" description="GH10" evidence="9">
    <location>
        <begin position="9"/>
        <end position="338"/>
    </location>
</feature>
<evidence type="ECO:0000313" key="10">
    <source>
        <dbReference type="EMBL" id="AEI42038.1"/>
    </source>
</evidence>
<dbReference type="PATRIC" id="fig|1036673.3.peg.3202"/>
<evidence type="ECO:0000313" key="11">
    <source>
        <dbReference type="Proteomes" id="UP000006620"/>
    </source>
</evidence>
<dbReference type="PROSITE" id="PS51760">
    <property type="entry name" value="GH10_2"/>
    <property type="match status" value="1"/>
</dbReference>
<evidence type="ECO:0000256" key="1">
    <source>
        <dbReference type="ARBA" id="ARBA00000681"/>
    </source>
</evidence>
<evidence type="ECO:0000256" key="4">
    <source>
        <dbReference type="ARBA" id="ARBA00022801"/>
    </source>
</evidence>
<keyword evidence="3" id="KW-0858">Xylan degradation</keyword>
<dbReference type="SUPFAM" id="SSF51445">
    <property type="entry name" value="(Trans)glycosidases"/>
    <property type="match status" value="1"/>
</dbReference>
<dbReference type="SMART" id="SM00633">
    <property type="entry name" value="Glyco_10"/>
    <property type="match status" value="1"/>
</dbReference>
<evidence type="ECO:0000256" key="6">
    <source>
        <dbReference type="ARBA" id="ARBA00023295"/>
    </source>
</evidence>
<dbReference type="GO" id="GO:0045493">
    <property type="term" value="P:xylan catabolic process"/>
    <property type="evidence" value="ECO:0007669"/>
    <property type="project" value="UniProtKB-KW"/>
</dbReference>
<keyword evidence="4 8" id="KW-0378">Hydrolase</keyword>
<keyword evidence="5 8" id="KW-0119">Carbohydrate metabolism</keyword>
<evidence type="ECO:0000256" key="3">
    <source>
        <dbReference type="ARBA" id="ARBA00022651"/>
    </source>
</evidence>
<dbReference type="Gene3D" id="3.20.20.80">
    <property type="entry name" value="Glycosidases"/>
    <property type="match status" value="1"/>
</dbReference>
<dbReference type="PANTHER" id="PTHR31490:SF90">
    <property type="entry name" value="ENDO-1,4-BETA-XYLANASE A"/>
    <property type="match status" value="1"/>
</dbReference>
<dbReference type="AlphaFoldDB" id="F8FB71"/>
<dbReference type="HOGENOM" id="CLU_020161_6_1_9"/>
<evidence type="ECO:0000259" key="9">
    <source>
        <dbReference type="PROSITE" id="PS51760"/>
    </source>
</evidence>
<reference evidence="11" key="1">
    <citation type="submission" date="2011-06" db="EMBL/GenBank/DDBJ databases">
        <title>Complete genome sequence of Paenibacillus mucilaginosus KNP414.</title>
        <authorList>
            <person name="Wang J."/>
            <person name="Hu S."/>
            <person name="Hu X."/>
            <person name="Zhang B."/>
            <person name="Dong D."/>
            <person name="Zhang S."/>
            <person name="Zhao K."/>
            <person name="Wu D."/>
        </authorList>
    </citation>
    <scope>NUCLEOTIDE SEQUENCE [LARGE SCALE GENOMIC DNA]</scope>
    <source>
        <strain evidence="11">KNP414</strain>
    </source>
</reference>
<accession>F8FB71</accession>
<comment type="catalytic activity">
    <reaction evidence="1 8">
        <text>Endohydrolysis of (1-&gt;4)-beta-D-xylosidic linkages in xylans.</text>
        <dbReference type="EC" id="3.2.1.8"/>
    </reaction>
</comment>
<dbReference type="PANTHER" id="PTHR31490">
    <property type="entry name" value="GLYCOSYL HYDROLASE"/>
    <property type="match status" value="1"/>
</dbReference>